<feature type="compositionally biased region" description="Polar residues" evidence="2">
    <location>
        <begin position="546"/>
        <end position="565"/>
    </location>
</feature>
<dbReference type="STRING" id="230819.A0A5C3LCR4"/>
<feature type="region of interest" description="Disordered" evidence="2">
    <location>
        <begin position="491"/>
        <end position="574"/>
    </location>
</feature>
<dbReference type="OrthoDB" id="3258416at2759"/>
<evidence type="ECO:0000313" key="4">
    <source>
        <dbReference type="Proteomes" id="UP000307440"/>
    </source>
</evidence>
<accession>A0A5C3LCR4</accession>
<proteinExistence type="predicted"/>
<name>A0A5C3LCR4_COPMA</name>
<keyword evidence="1" id="KW-0175">Coiled coil</keyword>
<gene>
    <name evidence="3" type="ORF">FA15DRAFT_662558</name>
</gene>
<keyword evidence="4" id="KW-1185">Reference proteome</keyword>
<evidence type="ECO:0008006" key="5">
    <source>
        <dbReference type="Google" id="ProtNLM"/>
    </source>
</evidence>
<feature type="compositionally biased region" description="Polar residues" evidence="2">
    <location>
        <begin position="174"/>
        <end position="184"/>
    </location>
</feature>
<dbReference type="AlphaFoldDB" id="A0A5C3LCR4"/>
<feature type="compositionally biased region" description="Polar residues" evidence="2">
    <location>
        <begin position="317"/>
        <end position="332"/>
    </location>
</feature>
<feature type="coiled-coil region" evidence="1">
    <location>
        <begin position="214"/>
        <end position="268"/>
    </location>
</feature>
<evidence type="ECO:0000256" key="2">
    <source>
        <dbReference type="SAM" id="MobiDB-lite"/>
    </source>
</evidence>
<sequence>MAPLPSKQVLESMKRVDLQRLCKDYGVRANLKSEALIDLLLETQSVPPPSPARRNPSTRKSSRAGPSRTTSLIIHDIDEGVEDENDDASAQLDNDISPPLEEPAPSPAPVRTRKAKDLQTSLGVGRPKAVGGAGARAVTKSFSTQRSRRGQSSRMMSRVEATIEEEPEPPHANASGSYQVHATPTPQPMLYPQTTGSQNIVSSPDISKQISDAVKPLQTEIQALQQTVQSLQQRNSEVEQLKTQVSNLAGLQEKYLALEAEVRELRLQPAKLTALQEEVRLLKEFASERTSPPLPMTPIPRSPRIPLANRGVVPSAFQSNAYPPLGNDTSPLDSPMRESSAAPPLPHPGYAQTILGKRPRDSIASNPATLLEENQQDSSSEEGHAMKTTRPSKKRPRLSSTAEMAVAGPSKASSSDVAAQLAAPRIPSFPIFDSEDALNESYIDPPPPTNSLPNFFGDSEDLDMNGQSSGQHNDQNLNIFNFNFLPASSTPAHPQTFTAPFPFPEPPQSPSPAGSSLGYLGHPQDNRTDIFQSFGLPSPRAHRPAETQSGDTVNPASLGGRNTTGKQREVSSNDVAVGLGLTMVRTSSVTDPMNHPEPPPAKKTMYGTELEGETRFGDFGVEGVASGFWSGR</sequence>
<protein>
    <recommendedName>
        <fullName evidence="5">SAP domain-containing protein</fullName>
    </recommendedName>
</protein>
<organism evidence="3 4">
    <name type="scientific">Coprinopsis marcescibilis</name>
    <name type="common">Agaric fungus</name>
    <name type="synonym">Psathyrella marcescibilis</name>
    <dbReference type="NCBI Taxonomy" id="230819"/>
    <lineage>
        <taxon>Eukaryota</taxon>
        <taxon>Fungi</taxon>
        <taxon>Dikarya</taxon>
        <taxon>Basidiomycota</taxon>
        <taxon>Agaricomycotina</taxon>
        <taxon>Agaricomycetes</taxon>
        <taxon>Agaricomycetidae</taxon>
        <taxon>Agaricales</taxon>
        <taxon>Agaricineae</taxon>
        <taxon>Psathyrellaceae</taxon>
        <taxon>Coprinopsis</taxon>
    </lineage>
</organism>
<evidence type="ECO:0000256" key="1">
    <source>
        <dbReference type="SAM" id="Coils"/>
    </source>
</evidence>
<feature type="region of interest" description="Disordered" evidence="2">
    <location>
        <begin position="42"/>
        <end position="187"/>
    </location>
</feature>
<feature type="compositionally biased region" description="Low complexity" evidence="2">
    <location>
        <begin position="491"/>
        <end position="500"/>
    </location>
</feature>
<feature type="region of interest" description="Disordered" evidence="2">
    <location>
        <begin position="317"/>
        <end position="411"/>
    </location>
</feature>
<reference evidence="3 4" key="1">
    <citation type="journal article" date="2019" name="Nat. Ecol. Evol.">
        <title>Megaphylogeny resolves global patterns of mushroom evolution.</title>
        <authorList>
            <person name="Varga T."/>
            <person name="Krizsan K."/>
            <person name="Foldi C."/>
            <person name="Dima B."/>
            <person name="Sanchez-Garcia M."/>
            <person name="Sanchez-Ramirez S."/>
            <person name="Szollosi G.J."/>
            <person name="Szarkandi J.G."/>
            <person name="Papp V."/>
            <person name="Albert L."/>
            <person name="Andreopoulos W."/>
            <person name="Angelini C."/>
            <person name="Antonin V."/>
            <person name="Barry K.W."/>
            <person name="Bougher N.L."/>
            <person name="Buchanan P."/>
            <person name="Buyck B."/>
            <person name="Bense V."/>
            <person name="Catcheside P."/>
            <person name="Chovatia M."/>
            <person name="Cooper J."/>
            <person name="Damon W."/>
            <person name="Desjardin D."/>
            <person name="Finy P."/>
            <person name="Geml J."/>
            <person name="Haridas S."/>
            <person name="Hughes K."/>
            <person name="Justo A."/>
            <person name="Karasinski D."/>
            <person name="Kautmanova I."/>
            <person name="Kiss B."/>
            <person name="Kocsube S."/>
            <person name="Kotiranta H."/>
            <person name="LaButti K.M."/>
            <person name="Lechner B.E."/>
            <person name="Liimatainen K."/>
            <person name="Lipzen A."/>
            <person name="Lukacs Z."/>
            <person name="Mihaltcheva S."/>
            <person name="Morgado L.N."/>
            <person name="Niskanen T."/>
            <person name="Noordeloos M.E."/>
            <person name="Ohm R.A."/>
            <person name="Ortiz-Santana B."/>
            <person name="Ovrebo C."/>
            <person name="Racz N."/>
            <person name="Riley R."/>
            <person name="Savchenko A."/>
            <person name="Shiryaev A."/>
            <person name="Soop K."/>
            <person name="Spirin V."/>
            <person name="Szebenyi C."/>
            <person name="Tomsovsky M."/>
            <person name="Tulloss R.E."/>
            <person name="Uehling J."/>
            <person name="Grigoriev I.V."/>
            <person name="Vagvolgyi C."/>
            <person name="Papp T."/>
            <person name="Martin F.M."/>
            <person name="Miettinen O."/>
            <person name="Hibbett D.S."/>
            <person name="Nagy L.G."/>
        </authorList>
    </citation>
    <scope>NUCLEOTIDE SEQUENCE [LARGE SCALE GENOMIC DNA]</scope>
    <source>
        <strain evidence="3 4">CBS 121175</strain>
    </source>
</reference>
<feature type="compositionally biased region" description="Pro residues" evidence="2">
    <location>
        <begin position="501"/>
        <end position="510"/>
    </location>
</feature>
<evidence type="ECO:0000313" key="3">
    <source>
        <dbReference type="EMBL" id="TFK30570.1"/>
    </source>
</evidence>
<dbReference type="Proteomes" id="UP000307440">
    <property type="component" value="Unassembled WGS sequence"/>
</dbReference>
<dbReference type="EMBL" id="ML210146">
    <property type="protein sequence ID" value="TFK30570.1"/>
    <property type="molecule type" value="Genomic_DNA"/>
</dbReference>
<feature type="compositionally biased region" description="Polar residues" evidence="2">
    <location>
        <begin position="363"/>
        <end position="378"/>
    </location>
</feature>